<reference evidence="2 3" key="1">
    <citation type="submission" date="2020-02" db="EMBL/GenBank/DDBJ databases">
        <title>Plant-Promoting Endophytic Bacterium Rhizobium oryzihabitans sp. nov., Isolated from the Root of Rice.</title>
        <authorList>
            <person name="zhao J."/>
            <person name="Zhang G."/>
        </authorList>
    </citation>
    <scope>NUCLEOTIDE SEQUENCE [LARGE SCALE GENOMIC DNA]</scope>
    <source>
        <strain evidence="2 3">M15</strain>
        <plasmid evidence="2 3">p7</plasmid>
    </source>
</reference>
<dbReference type="KEGG" id="roy:G3A56_27735"/>
<keyword evidence="3" id="KW-1185">Reference proteome</keyword>
<evidence type="ECO:0000313" key="3">
    <source>
        <dbReference type="Proteomes" id="UP000464865"/>
    </source>
</evidence>
<dbReference type="AlphaFoldDB" id="A0A7L5BRN4"/>
<feature type="compositionally biased region" description="Basic and acidic residues" evidence="1">
    <location>
        <begin position="476"/>
        <end position="488"/>
    </location>
</feature>
<dbReference type="RefSeq" id="WP_130519739.1">
    <property type="nucleotide sequence ID" value="NZ_CP048639.1"/>
</dbReference>
<keyword evidence="2" id="KW-0614">Plasmid</keyword>
<feature type="region of interest" description="Disordered" evidence="1">
    <location>
        <begin position="474"/>
        <end position="499"/>
    </location>
</feature>
<name>A0A7L5BRN4_9HYPH</name>
<proteinExistence type="predicted"/>
<evidence type="ECO:0000313" key="2">
    <source>
        <dbReference type="EMBL" id="QIB41589.1"/>
    </source>
</evidence>
<dbReference type="EMBL" id="CP048639">
    <property type="protein sequence ID" value="QIB41589.1"/>
    <property type="molecule type" value="Genomic_DNA"/>
</dbReference>
<organism evidence="2 3">
    <name type="scientific">Rhizobium oryzihabitans</name>
    <dbReference type="NCBI Taxonomy" id="2267833"/>
    <lineage>
        <taxon>Bacteria</taxon>
        <taxon>Pseudomonadati</taxon>
        <taxon>Pseudomonadota</taxon>
        <taxon>Alphaproteobacteria</taxon>
        <taxon>Hyphomicrobiales</taxon>
        <taxon>Rhizobiaceae</taxon>
        <taxon>Rhizobium/Agrobacterium group</taxon>
        <taxon>Rhizobium</taxon>
    </lineage>
</organism>
<sequence>MDQNAKKWFDFGPGISLSLRQSGGRYLLRLELAHKPSPAAVEKAYEGRWAMIQSGNDGRPAIYEHMNDVRSLNDVVTRLEAFFDKGRIMGALSVTARAPTNIAPPARSSREVTDAVLNAFAADAPVPLLQHINRSIQHAYAVMGARAAAAKQLPFEGDAFGVYDRLVAKVGPLRAAETWGTVLLAVSTGRHGWQEKLDSLMEWDAGGREAQIAADTSIKAMVEAIAREVSVINATGLAEVDLASSLRGRLVEAAGERISYRAYDGAKFQPKGAPDLGPNTFTVQQGLSLDLATDAKARITQALSAAAKAFGMPRDRLFGDETVKFFFAPDMGRAGGLDRGSATLYRANEDIQLHAIHIVPTRPGALIHEIGHQIHNVGDKDFILEKVRSHKFAQSTRRIVSALEEKGLISPQYAAYLTEPAEIFARAFEAHVAATQSMEQMGGSLSSVGSPSLTPTGDELATFMSNMRAVVQASRSDLDSKTRARPAEPRNAATPRMSI</sequence>
<dbReference type="Proteomes" id="UP000464865">
    <property type="component" value="Plasmid p7"/>
</dbReference>
<geneLocation type="plasmid" evidence="2 3">
    <name>p7</name>
</geneLocation>
<evidence type="ECO:0000256" key="1">
    <source>
        <dbReference type="SAM" id="MobiDB-lite"/>
    </source>
</evidence>
<protein>
    <submittedName>
        <fullName evidence="2">Uncharacterized protein</fullName>
    </submittedName>
</protein>
<gene>
    <name evidence="2" type="ORF">G3A56_27735</name>
</gene>
<accession>A0A7L5BRN4</accession>